<name>A0AAF3JBC6_9BILA</name>
<dbReference type="WBParaSite" id="MBELARI_LOCUS8312">
    <property type="protein sequence ID" value="MBELARI_LOCUS8312"/>
    <property type="gene ID" value="MBELARI_LOCUS8312"/>
</dbReference>
<dbReference type="Proteomes" id="UP000887575">
    <property type="component" value="Unassembled WGS sequence"/>
</dbReference>
<evidence type="ECO:0000313" key="2">
    <source>
        <dbReference type="WBParaSite" id="MBELARI_LOCUS8312"/>
    </source>
</evidence>
<dbReference type="AlphaFoldDB" id="A0AAF3JBC6"/>
<protein>
    <submittedName>
        <fullName evidence="2">Uncharacterized protein</fullName>
    </submittedName>
</protein>
<keyword evidence="1" id="KW-1185">Reference proteome</keyword>
<sequence>MIRTKEEFSVKVLNNGQTLNFTGPMPDEGLNPKAPKRSQHRCSTCDPTIGPALPLWEATKCLFVQTASSSVPPSQMIFGTQIDSSLAEITCFRCDMWNNKWICQFWEKIGVQLKPKPRGLTRFVLPQLVRRSGIVTRKGGWINKEMEILELN</sequence>
<organism evidence="1 2">
    <name type="scientific">Mesorhabditis belari</name>
    <dbReference type="NCBI Taxonomy" id="2138241"/>
    <lineage>
        <taxon>Eukaryota</taxon>
        <taxon>Metazoa</taxon>
        <taxon>Ecdysozoa</taxon>
        <taxon>Nematoda</taxon>
        <taxon>Chromadorea</taxon>
        <taxon>Rhabditida</taxon>
        <taxon>Rhabditina</taxon>
        <taxon>Rhabditomorpha</taxon>
        <taxon>Rhabditoidea</taxon>
        <taxon>Rhabditidae</taxon>
        <taxon>Mesorhabditinae</taxon>
        <taxon>Mesorhabditis</taxon>
    </lineage>
</organism>
<accession>A0AAF3JBC6</accession>
<evidence type="ECO:0000313" key="1">
    <source>
        <dbReference type="Proteomes" id="UP000887575"/>
    </source>
</evidence>
<proteinExistence type="predicted"/>
<reference evidence="2" key="1">
    <citation type="submission" date="2024-02" db="UniProtKB">
        <authorList>
            <consortium name="WormBaseParasite"/>
        </authorList>
    </citation>
    <scope>IDENTIFICATION</scope>
</reference>